<sequence>MAMWKEVFIMADSLNAANVKPGSEAVVTGFVQFNSLAEKVVSRIGMDHTPAYTITLSDPKVVSGDETLVKYLENHFYHSAIHDDTRATYISKAPYAPTIYGANSDAPVTGLPANEVLQVDGKPAALAVNQQVYVLVRCFKPKNFNNLGLALEAVKIQNLAHPLLYTGFGAAEASDFGTKTNVFDNANVDFDGFPKQD</sequence>
<gene>
    <name evidence="1" type="ORF">IV52_GL001385</name>
</gene>
<reference evidence="1 2" key="1">
    <citation type="journal article" date="2015" name="Genome Announc.">
        <title>Expanding the biotechnology potential of lactobacilli through comparative genomics of 213 strains and associated genera.</title>
        <authorList>
            <person name="Sun Z."/>
            <person name="Harris H.M."/>
            <person name="McCann A."/>
            <person name="Guo C."/>
            <person name="Argimon S."/>
            <person name="Zhang W."/>
            <person name="Yang X."/>
            <person name="Jeffery I.B."/>
            <person name="Cooney J.C."/>
            <person name="Kagawa T.F."/>
            <person name="Liu W."/>
            <person name="Song Y."/>
            <person name="Salvetti E."/>
            <person name="Wrobel A."/>
            <person name="Rasinkangas P."/>
            <person name="Parkhill J."/>
            <person name="Rea M.C."/>
            <person name="O'Sullivan O."/>
            <person name="Ritari J."/>
            <person name="Douillard F.P."/>
            <person name="Paul Ross R."/>
            <person name="Yang R."/>
            <person name="Briner A.E."/>
            <person name="Felis G.E."/>
            <person name="de Vos W.M."/>
            <person name="Barrangou R."/>
            <person name="Klaenhammer T.R."/>
            <person name="Caufield P.W."/>
            <person name="Cui Y."/>
            <person name="Zhang H."/>
            <person name="O'Toole P.W."/>
        </authorList>
    </citation>
    <scope>NUCLEOTIDE SEQUENCE [LARGE SCALE GENOMIC DNA]</scope>
    <source>
        <strain evidence="1 2">DSM 20690</strain>
    </source>
</reference>
<organism evidence="1 2">
    <name type="scientific">Fructilactobacillus lindneri DSM 20690 = JCM 11027</name>
    <dbReference type="NCBI Taxonomy" id="1122148"/>
    <lineage>
        <taxon>Bacteria</taxon>
        <taxon>Bacillati</taxon>
        <taxon>Bacillota</taxon>
        <taxon>Bacilli</taxon>
        <taxon>Lactobacillales</taxon>
        <taxon>Lactobacillaceae</taxon>
        <taxon>Fructilactobacillus</taxon>
    </lineage>
</organism>
<protein>
    <submittedName>
        <fullName evidence="1">Uncharacterized protein</fullName>
    </submittedName>
</protein>
<dbReference type="AlphaFoldDB" id="A0A0R2JM16"/>
<keyword evidence="2" id="KW-1185">Reference proteome</keyword>
<evidence type="ECO:0000313" key="2">
    <source>
        <dbReference type="Proteomes" id="UP000051565"/>
    </source>
</evidence>
<evidence type="ECO:0000313" key="1">
    <source>
        <dbReference type="EMBL" id="KRN78251.1"/>
    </source>
</evidence>
<proteinExistence type="predicted"/>
<accession>A0A0R2JM16</accession>
<dbReference type="Proteomes" id="UP000051565">
    <property type="component" value="Unassembled WGS sequence"/>
</dbReference>
<dbReference type="EMBL" id="JQBT01000036">
    <property type="protein sequence ID" value="KRN78251.1"/>
    <property type="molecule type" value="Genomic_DNA"/>
</dbReference>
<comment type="caution">
    <text evidence="1">The sequence shown here is derived from an EMBL/GenBank/DDBJ whole genome shotgun (WGS) entry which is preliminary data.</text>
</comment>
<dbReference type="STRING" id="53444.AYR59_01610"/>
<name>A0A0R2JM16_9LACO</name>
<dbReference type="PATRIC" id="fig|1122148.6.peg.1423"/>